<dbReference type="GO" id="GO:0019825">
    <property type="term" value="F:oxygen binding"/>
    <property type="evidence" value="ECO:0007669"/>
    <property type="project" value="InterPro"/>
</dbReference>
<protein>
    <recommendedName>
        <fullName evidence="7">Group 1 truncated hemoglobin</fullName>
    </recommendedName>
</protein>
<dbReference type="Gene3D" id="1.10.490.10">
    <property type="entry name" value="Globins"/>
    <property type="match status" value="1"/>
</dbReference>
<accession>A0A9W6BLP5</accession>
<dbReference type="InterPro" id="IPR009050">
    <property type="entry name" value="Globin-like_sf"/>
</dbReference>
<evidence type="ECO:0000256" key="1">
    <source>
        <dbReference type="ARBA" id="ARBA00022448"/>
    </source>
</evidence>
<keyword evidence="1" id="KW-0813">Transport</keyword>
<dbReference type="CDD" id="cd00454">
    <property type="entry name" value="TrHb1_N"/>
    <property type="match status" value="1"/>
</dbReference>
<evidence type="ECO:0000256" key="3">
    <source>
        <dbReference type="ARBA" id="ARBA00022723"/>
    </source>
</evidence>
<organism evidence="5 6">
    <name type="scientific">Pleodorina starrii</name>
    <dbReference type="NCBI Taxonomy" id="330485"/>
    <lineage>
        <taxon>Eukaryota</taxon>
        <taxon>Viridiplantae</taxon>
        <taxon>Chlorophyta</taxon>
        <taxon>core chlorophytes</taxon>
        <taxon>Chlorophyceae</taxon>
        <taxon>CS clade</taxon>
        <taxon>Chlamydomonadales</taxon>
        <taxon>Volvocaceae</taxon>
        <taxon>Pleodorina</taxon>
    </lineage>
</organism>
<dbReference type="GO" id="GO:0046872">
    <property type="term" value="F:metal ion binding"/>
    <property type="evidence" value="ECO:0007669"/>
    <property type="project" value="UniProtKB-KW"/>
</dbReference>
<dbReference type="EMBL" id="BRXU01000009">
    <property type="protein sequence ID" value="GLC54203.1"/>
    <property type="molecule type" value="Genomic_DNA"/>
</dbReference>
<dbReference type="AlphaFoldDB" id="A0A9W6BLP5"/>
<dbReference type="Pfam" id="PF01152">
    <property type="entry name" value="Bac_globin"/>
    <property type="match status" value="1"/>
</dbReference>
<proteinExistence type="predicted"/>
<keyword evidence="6" id="KW-1185">Reference proteome</keyword>
<evidence type="ECO:0008006" key="7">
    <source>
        <dbReference type="Google" id="ProtNLM"/>
    </source>
</evidence>
<dbReference type="GO" id="GO:0020037">
    <property type="term" value="F:heme binding"/>
    <property type="evidence" value="ECO:0007669"/>
    <property type="project" value="InterPro"/>
</dbReference>
<reference evidence="5 6" key="1">
    <citation type="journal article" date="2023" name="Commun. Biol.">
        <title>Reorganization of the ancestral sex-determining regions during the evolution of trioecy in Pleodorina starrii.</title>
        <authorList>
            <person name="Takahashi K."/>
            <person name="Suzuki S."/>
            <person name="Kawai-Toyooka H."/>
            <person name="Yamamoto K."/>
            <person name="Hamaji T."/>
            <person name="Ootsuki R."/>
            <person name="Yamaguchi H."/>
            <person name="Kawachi M."/>
            <person name="Higashiyama T."/>
            <person name="Nozaki H."/>
        </authorList>
    </citation>
    <scope>NUCLEOTIDE SEQUENCE [LARGE SCALE GENOMIC DNA]</scope>
    <source>
        <strain evidence="5 6">NIES-4479</strain>
    </source>
</reference>
<evidence type="ECO:0000256" key="4">
    <source>
        <dbReference type="ARBA" id="ARBA00023004"/>
    </source>
</evidence>
<keyword evidence="4" id="KW-0408">Iron</keyword>
<sequence length="214" mass="24323">MLTSMTQMHVYCTMLRVDEGPWRRKWAPTWLRSYRRKPFKRHRSAGRLNIIRDIFTQKNKETTLPRGITQAPQSMFKFTKEMSTADASSPAAPTLYERLGGSAAVEAAVEIFYNRIIADGELAPFFQGVDMKKQRRKQVAFMTYVFGGAGAYEGRDLYKAHKNLIEQHGLKELHFDLVAGHLLETLRSLNVPEDLTNEAMAVVATAKPLIFGRA</sequence>
<keyword evidence="3" id="KW-0479">Metal-binding</keyword>
<evidence type="ECO:0000313" key="5">
    <source>
        <dbReference type="EMBL" id="GLC54203.1"/>
    </source>
</evidence>
<comment type="caution">
    <text evidence="5">The sequence shown here is derived from an EMBL/GenBank/DDBJ whole genome shotgun (WGS) entry which is preliminary data.</text>
</comment>
<dbReference type="Proteomes" id="UP001165080">
    <property type="component" value="Unassembled WGS sequence"/>
</dbReference>
<name>A0A9W6BLP5_9CHLO</name>
<dbReference type="InterPro" id="IPR001486">
    <property type="entry name" value="Hemoglobin_trunc"/>
</dbReference>
<gene>
    <name evidence="5" type="primary">PLEST001677</name>
    <name evidence="5" type="ORF">PLESTB_000834500</name>
</gene>
<dbReference type="SUPFAM" id="SSF46458">
    <property type="entry name" value="Globin-like"/>
    <property type="match status" value="1"/>
</dbReference>
<evidence type="ECO:0000313" key="6">
    <source>
        <dbReference type="Proteomes" id="UP001165080"/>
    </source>
</evidence>
<evidence type="ECO:0000256" key="2">
    <source>
        <dbReference type="ARBA" id="ARBA00022617"/>
    </source>
</evidence>
<keyword evidence="2" id="KW-0349">Heme</keyword>
<dbReference type="InterPro" id="IPR012292">
    <property type="entry name" value="Globin/Proto"/>
</dbReference>